<feature type="region of interest" description="Disordered" evidence="1">
    <location>
        <begin position="1"/>
        <end position="72"/>
    </location>
</feature>
<dbReference type="AlphaFoldDB" id="A0A834F4F7"/>
<gene>
    <name evidence="2" type="ORF">FQA47_010924</name>
</gene>
<sequence length="132" mass="14237">MSVRGMGARTGTQSLSRTADTIKHSTGHSNRPRGTIHPPSFGVDTTRQDQPSTKLGVRSEAPETGNEIVREGSDRITGVSTLKYHQQFILSTAQPEAIIGTAKLIKAGRPMGPHPRRLTLCDLINAGRPTEL</sequence>
<feature type="compositionally biased region" description="Polar residues" evidence="1">
    <location>
        <begin position="10"/>
        <end position="19"/>
    </location>
</feature>
<evidence type="ECO:0000313" key="2">
    <source>
        <dbReference type="EMBL" id="KAF6720854.1"/>
    </source>
</evidence>
<feature type="compositionally biased region" description="Polar residues" evidence="1">
    <location>
        <begin position="43"/>
        <end position="53"/>
    </location>
</feature>
<proteinExistence type="predicted"/>
<evidence type="ECO:0000256" key="1">
    <source>
        <dbReference type="SAM" id="MobiDB-lite"/>
    </source>
</evidence>
<comment type="caution">
    <text evidence="2">The sequence shown here is derived from an EMBL/GenBank/DDBJ whole genome shotgun (WGS) entry which is preliminary data.</text>
</comment>
<dbReference type="EMBL" id="WKFB01000511">
    <property type="protein sequence ID" value="KAF6720854.1"/>
    <property type="molecule type" value="Genomic_DNA"/>
</dbReference>
<organism evidence="2 3">
    <name type="scientific">Oryzias melastigma</name>
    <name type="common">Marine medaka</name>
    <dbReference type="NCBI Taxonomy" id="30732"/>
    <lineage>
        <taxon>Eukaryota</taxon>
        <taxon>Metazoa</taxon>
        <taxon>Chordata</taxon>
        <taxon>Craniata</taxon>
        <taxon>Vertebrata</taxon>
        <taxon>Euteleostomi</taxon>
        <taxon>Actinopterygii</taxon>
        <taxon>Neopterygii</taxon>
        <taxon>Teleostei</taxon>
        <taxon>Neoteleostei</taxon>
        <taxon>Acanthomorphata</taxon>
        <taxon>Ovalentaria</taxon>
        <taxon>Atherinomorphae</taxon>
        <taxon>Beloniformes</taxon>
        <taxon>Adrianichthyidae</taxon>
        <taxon>Oryziinae</taxon>
        <taxon>Oryzias</taxon>
    </lineage>
</organism>
<accession>A0A834F4F7</accession>
<reference evidence="2" key="1">
    <citation type="journal article" name="BMC Genomics">
        <title>Long-read sequencing and de novo genome assembly of marine medaka (Oryzias melastigma).</title>
        <authorList>
            <person name="Liang P."/>
            <person name="Saqib H.S.A."/>
            <person name="Ni X."/>
            <person name="Shen Y."/>
        </authorList>
    </citation>
    <scope>NUCLEOTIDE SEQUENCE</scope>
    <source>
        <strain evidence="2">Bigg-433</strain>
    </source>
</reference>
<dbReference type="Proteomes" id="UP000646548">
    <property type="component" value="Unassembled WGS sequence"/>
</dbReference>
<protein>
    <submittedName>
        <fullName evidence="2">Uncharacterized protein</fullName>
    </submittedName>
</protein>
<name>A0A834F4F7_ORYME</name>
<evidence type="ECO:0000313" key="3">
    <source>
        <dbReference type="Proteomes" id="UP000646548"/>
    </source>
</evidence>